<proteinExistence type="predicted"/>
<accession>A0A7M2X0Y0</accession>
<organism evidence="1 2">
    <name type="scientific">Humisphaera borealis</name>
    <dbReference type="NCBI Taxonomy" id="2807512"/>
    <lineage>
        <taxon>Bacteria</taxon>
        <taxon>Pseudomonadati</taxon>
        <taxon>Planctomycetota</taxon>
        <taxon>Phycisphaerae</taxon>
        <taxon>Tepidisphaerales</taxon>
        <taxon>Tepidisphaeraceae</taxon>
        <taxon>Humisphaera</taxon>
    </lineage>
</organism>
<evidence type="ECO:0000313" key="1">
    <source>
        <dbReference type="EMBL" id="QOV90771.1"/>
    </source>
</evidence>
<sequence length="105" mass="11738">MKFGRIKRQHGRVGGLDEILDRIVKECPHVSRIVPGRIKVRRGKTPPNFKVQYPTEAGLKCLYTGTGTVQEVFLICSDSTQTRIWLIAEGIAVDDGDRQTDSKPS</sequence>
<dbReference type="InterPro" id="IPR018664">
    <property type="entry name" value="DUF2103_metal-binding"/>
</dbReference>
<dbReference type="KEGG" id="hbs:IPV69_05275"/>
<reference evidence="1 2" key="1">
    <citation type="submission" date="2020-10" db="EMBL/GenBank/DDBJ databases">
        <title>Wide distribution of Phycisphaera-like planctomycetes from WD2101 soil group in peatlands and genome analysis of the first cultivated representative.</title>
        <authorList>
            <person name="Dedysh S.N."/>
            <person name="Beletsky A.V."/>
            <person name="Ivanova A."/>
            <person name="Kulichevskaya I.S."/>
            <person name="Suzina N.E."/>
            <person name="Philippov D.A."/>
            <person name="Rakitin A.L."/>
            <person name="Mardanov A.V."/>
            <person name="Ravin N.V."/>
        </authorList>
    </citation>
    <scope>NUCLEOTIDE SEQUENCE [LARGE SCALE GENOMIC DNA]</scope>
    <source>
        <strain evidence="1 2">M1803</strain>
    </source>
</reference>
<gene>
    <name evidence="1" type="ORF">IPV69_05275</name>
</gene>
<keyword evidence="2" id="KW-1185">Reference proteome</keyword>
<dbReference type="EMBL" id="CP063458">
    <property type="protein sequence ID" value="QOV90771.1"/>
    <property type="molecule type" value="Genomic_DNA"/>
</dbReference>
<dbReference type="AlphaFoldDB" id="A0A7M2X0Y0"/>
<protein>
    <submittedName>
        <fullName evidence="1">Uncharacterized protein</fullName>
    </submittedName>
</protein>
<dbReference type="Pfam" id="PF09876">
    <property type="entry name" value="DUF2103"/>
    <property type="match status" value="1"/>
</dbReference>
<evidence type="ECO:0000313" key="2">
    <source>
        <dbReference type="Proteomes" id="UP000593765"/>
    </source>
</evidence>
<dbReference type="RefSeq" id="WP_206293873.1">
    <property type="nucleotide sequence ID" value="NZ_CP063458.1"/>
</dbReference>
<dbReference type="Proteomes" id="UP000593765">
    <property type="component" value="Chromosome"/>
</dbReference>
<name>A0A7M2X0Y0_9BACT</name>